<keyword evidence="1" id="KW-0489">Methyltransferase</keyword>
<protein>
    <submittedName>
        <fullName evidence="1">tRNA (Guanine-N(1)-)-methyltransferase</fullName>
    </submittedName>
</protein>
<gene>
    <name evidence="1" type="ORF">STAS_01266</name>
</gene>
<evidence type="ECO:0000313" key="1">
    <source>
        <dbReference type="EMBL" id="GER25668.1"/>
    </source>
</evidence>
<dbReference type="GO" id="GO:0032259">
    <property type="term" value="P:methylation"/>
    <property type="evidence" value="ECO:0007669"/>
    <property type="project" value="UniProtKB-KW"/>
</dbReference>
<name>A0A5A7NZG0_STRAF</name>
<proteinExistence type="predicted"/>
<dbReference type="Proteomes" id="UP000325081">
    <property type="component" value="Unassembled WGS sequence"/>
</dbReference>
<sequence>MADSIDPKVEPQSDSIHKIRSRADRGLYKDFVSDNTMIATISLQSNIYNKKQARDIIKRSTEVNGYLRDINVIILIILTRHHHIKVVAARWQIHLCHIPCQLSNLPVHAFLVPREHAVVQQTAPKRDTVRIQALVGKPPEKLPESGVTFDDPPVPHSPAHVPVLHDLGRHRLGH</sequence>
<evidence type="ECO:0000313" key="2">
    <source>
        <dbReference type="Proteomes" id="UP000325081"/>
    </source>
</evidence>
<organism evidence="1 2">
    <name type="scientific">Striga asiatica</name>
    <name type="common">Asiatic witchweed</name>
    <name type="synonym">Buchnera asiatica</name>
    <dbReference type="NCBI Taxonomy" id="4170"/>
    <lineage>
        <taxon>Eukaryota</taxon>
        <taxon>Viridiplantae</taxon>
        <taxon>Streptophyta</taxon>
        <taxon>Embryophyta</taxon>
        <taxon>Tracheophyta</taxon>
        <taxon>Spermatophyta</taxon>
        <taxon>Magnoliopsida</taxon>
        <taxon>eudicotyledons</taxon>
        <taxon>Gunneridae</taxon>
        <taxon>Pentapetalae</taxon>
        <taxon>asterids</taxon>
        <taxon>lamiids</taxon>
        <taxon>Lamiales</taxon>
        <taxon>Orobanchaceae</taxon>
        <taxon>Buchnereae</taxon>
        <taxon>Striga</taxon>
    </lineage>
</organism>
<comment type="caution">
    <text evidence="1">The sequence shown here is derived from an EMBL/GenBank/DDBJ whole genome shotgun (WGS) entry which is preliminary data.</text>
</comment>
<accession>A0A5A7NZG0</accession>
<dbReference type="AlphaFoldDB" id="A0A5A7NZG0"/>
<dbReference type="GO" id="GO:0008168">
    <property type="term" value="F:methyltransferase activity"/>
    <property type="evidence" value="ECO:0007669"/>
    <property type="project" value="UniProtKB-KW"/>
</dbReference>
<keyword evidence="2" id="KW-1185">Reference proteome</keyword>
<reference evidence="2" key="1">
    <citation type="journal article" date="2019" name="Curr. Biol.">
        <title>Genome Sequence of Striga asiatica Provides Insight into the Evolution of Plant Parasitism.</title>
        <authorList>
            <person name="Yoshida S."/>
            <person name="Kim S."/>
            <person name="Wafula E.K."/>
            <person name="Tanskanen J."/>
            <person name="Kim Y.M."/>
            <person name="Honaas L."/>
            <person name="Yang Z."/>
            <person name="Spallek T."/>
            <person name="Conn C.E."/>
            <person name="Ichihashi Y."/>
            <person name="Cheong K."/>
            <person name="Cui S."/>
            <person name="Der J.P."/>
            <person name="Gundlach H."/>
            <person name="Jiao Y."/>
            <person name="Hori C."/>
            <person name="Ishida J.K."/>
            <person name="Kasahara H."/>
            <person name="Kiba T."/>
            <person name="Kim M.S."/>
            <person name="Koo N."/>
            <person name="Laohavisit A."/>
            <person name="Lee Y.H."/>
            <person name="Lumba S."/>
            <person name="McCourt P."/>
            <person name="Mortimer J.C."/>
            <person name="Mutuku J.M."/>
            <person name="Nomura T."/>
            <person name="Sasaki-Sekimoto Y."/>
            <person name="Seto Y."/>
            <person name="Wang Y."/>
            <person name="Wakatake T."/>
            <person name="Sakakibara H."/>
            <person name="Demura T."/>
            <person name="Yamaguchi S."/>
            <person name="Yoneyama K."/>
            <person name="Manabe R.I."/>
            <person name="Nelson D.C."/>
            <person name="Schulman A.H."/>
            <person name="Timko M.P."/>
            <person name="dePamphilis C.W."/>
            <person name="Choi D."/>
            <person name="Shirasu K."/>
        </authorList>
    </citation>
    <scope>NUCLEOTIDE SEQUENCE [LARGE SCALE GENOMIC DNA]</scope>
    <source>
        <strain evidence="2">cv. UVA1</strain>
    </source>
</reference>
<dbReference type="EMBL" id="BKCP01000447">
    <property type="protein sequence ID" value="GER25668.1"/>
    <property type="molecule type" value="Genomic_DNA"/>
</dbReference>
<keyword evidence="1" id="KW-0808">Transferase</keyword>